<dbReference type="PANTHER" id="PTHR21221">
    <property type="entry name" value="UREIDOGLYCOLATE HYDROLASE"/>
    <property type="match status" value="1"/>
</dbReference>
<evidence type="ECO:0000256" key="4">
    <source>
        <dbReference type="ARBA" id="ARBA00047684"/>
    </source>
</evidence>
<evidence type="ECO:0000256" key="2">
    <source>
        <dbReference type="ARBA" id="ARBA00022631"/>
    </source>
</evidence>
<keyword evidence="6" id="KW-1185">Reference proteome</keyword>
<comment type="catalytic activity">
    <reaction evidence="4">
        <text>(S)-ureidoglycolate = urea + glyoxylate</text>
        <dbReference type="Rhea" id="RHEA:11304"/>
        <dbReference type="ChEBI" id="CHEBI:16199"/>
        <dbReference type="ChEBI" id="CHEBI:36655"/>
        <dbReference type="ChEBI" id="CHEBI:57296"/>
        <dbReference type="EC" id="4.3.2.3"/>
    </reaction>
</comment>
<dbReference type="Pfam" id="PF04115">
    <property type="entry name" value="Ureidogly_lyase"/>
    <property type="match status" value="1"/>
</dbReference>
<dbReference type="CDD" id="cd20298">
    <property type="entry name" value="cupin_UAH"/>
    <property type="match status" value="1"/>
</dbReference>
<evidence type="ECO:0000313" key="6">
    <source>
        <dbReference type="Proteomes" id="UP000634455"/>
    </source>
</evidence>
<sequence length="159" mass="17572">MMQIKTQPLTASAFAPFGDVIELNSVDPMIINQGNCERFHDLAKLDFAGGDTGISLFSAKARTLPYELDLMERHPLGSQAFIPMSQHPFLVIVAHDDGGKPVDIQAFITSIGQGINFYRNTWHGVLTPLHEPGLFCVIDRIGDERNLQEYPLPTPIIVA</sequence>
<dbReference type="PIRSF" id="PIRSF017306">
    <property type="entry name" value="Ureidogly_hydro"/>
    <property type="match status" value="1"/>
</dbReference>
<dbReference type="PANTHER" id="PTHR21221:SF1">
    <property type="entry name" value="UREIDOGLYCOLATE LYASE"/>
    <property type="match status" value="1"/>
</dbReference>
<dbReference type="RefSeq" id="WP_189638797.1">
    <property type="nucleotide sequence ID" value="NZ_BMZF01000001.1"/>
</dbReference>
<dbReference type="GO" id="GO:0016829">
    <property type="term" value="F:lyase activity"/>
    <property type="evidence" value="ECO:0007669"/>
    <property type="project" value="UniProtKB-KW"/>
</dbReference>
<evidence type="ECO:0000256" key="3">
    <source>
        <dbReference type="ARBA" id="ARBA00023239"/>
    </source>
</evidence>
<dbReference type="InterPro" id="IPR007247">
    <property type="entry name" value="Ureidogly_lyase"/>
</dbReference>
<protein>
    <submittedName>
        <fullName evidence="5">Ureidoglycolate lyase</fullName>
    </submittedName>
</protein>
<dbReference type="Proteomes" id="UP000634455">
    <property type="component" value="Unassembled WGS sequence"/>
</dbReference>
<proteinExistence type="predicted"/>
<evidence type="ECO:0000313" key="5">
    <source>
        <dbReference type="EMBL" id="GHA41942.1"/>
    </source>
</evidence>
<dbReference type="EMBL" id="BMZF01000001">
    <property type="protein sequence ID" value="GHA41942.1"/>
    <property type="molecule type" value="Genomic_DNA"/>
</dbReference>
<dbReference type="InterPro" id="IPR024060">
    <property type="entry name" value="Ureidoglycolate_lyase_dom_sf"/>
</dbReference>
<dbReference type="InterPro" id="IPR047233">
    <property type="entry name" value="UAH_cupin"/>
</dbReference>
<keyword evidence="2" id="KW-0659">Purine metabolism</keyword>
<dbReference type="Gene3D" id="2.60.120.480">
    <property type="entry name" value="Ureidoglycolate hydrolase"/>
    <property type="match status" value="1"/>
</dbReference>
<gene>
    <name evidence="5" type="primary">allA</name>
    <name evidence="5" type="ORF">GCM10008927_02980</name>
</gene>
<reference evidence="6" key="1">
    <citation type="journal article" date="2019" name="Int. J. Syst. Evol. Microbiol.">
        <title>The Global Catalogue of Microorganisms (GCM) 10K type strain sequencing project: providing services to taxonomists for standard genome sequencing and annotation.</title>
        <authorList>
            <consortium name="The Broad Institute Genomics Platform"/>
            <consortium name="The Broad Institute Genome Sequencing Center for Infectious Disease"/>
            <person name="Wu L."/>
            <person name="Ma J."/>
        </authorList>
    </citation>
    <scope>NUCLEOTIDE SEQUENCE [LARGE SCALE GENOMIC DNA]</scope>
    <source>
        <strain evidence="6">KCTC 32465</strain>
    </source>
</reference>
<keyword evidence="3 5" id="KW-0456">Lyase</keyword>
<evidence type="ECO:0000256" key="1">
    <source>
        <dbReference type="ARBA" id="ARBA00011738"/>
    </source>
</evidence>
<comment type="caution">
    <text evidence="5">The sequence shown here is derived from an EMBL/GenBank/DDBJ whole genome shotgun (WGS) entry which is preliminary data.</text>
</comment>
<organism evidence="5 6">
    <name type="scientific">Paramylibacter ulvae</name>
    <dbReference type="NCBI Taxonomy" id="1651968"/>
    <lineage>
        <taxon>Bacteria</taxon>
        <taxon>Pseudomonadati</taxon>
        <taxon>Pseudomonadota</taxon>
        <taxon>Alphaproteobacteria</taxon>
        <taxon>Rhodobacterales</taxon>
        <taxon>Paracoccaceae</taxon>
        <taxon>Paramylibacter</taxon>
    </lineage>
</organism>
<dbReference type="NCBIfam" id="NF009932">
    <property type="entry name" value="PRK13395.1"/>
    <property type="match status" value="1"/>
</dbReference>
<accession>A0ABQ3CSY8</accession>
<name>A0ABQ3CSY8_9RHOB</name>
<comment type="subunit">
    <text evidence="1">Homodimer.</text>
</comment>
<dbReference type="InterPro" id="IPR011051">
    <property type="entry name" value="RmlC_Cupin_sf"/>
</dbReference>
<dbReference type="SUPFAM" id="SSF51182">
    <property type="entry name" value="RmlC-like cupins"/>
    <property type="match status" value="1"/>
</dbReference>